<keyword evidence="2" id="KW-1185">Reference proteome</keyword>
<gene>
    <name evidence="1" type="ORF">MGAL_10B021800</name>
</gene>
<sequence length="155" mass="17717">MLDGLINFRRKTTMELRLDTAVSCVHQIAFPEETVTINNNESPKITYIPAKPVSSCSSATATSSKGKRSVTVGKSVNEELLVVEKEKMIIETERLVVEKRRLQVEQERLNIEKSRLEIETKRFKLEEDKQLSQQNFNLCSPFNSQSGSMMSYLQM</sequence>
<organism evidence="1 2">
    <name type="scientific">Mytilus galloprovincialis</name>
    <name type="common">Mediterranean mussel</name>
    <dbReference type="NCBI Taxonomy" id="29158"/>
    <lineage>
        <taxon>Eukaryota</taxon>
        <taxon>Metazoa</taxon>
        <taxon>Spiralia</taxon>
        <taxon>Lophotrochozoa</taxon>
        <taxon>Mollusca</taxon>
        <taxon>Bivalvia</taxon>
        <taxon>Autobranchia</taxon>
        <taxon>Pteriomorphia</taxon>
        <taxon>Mytilida</taxon>
        <taxon>Mytiloidea</taxon>
        <taxon>Mytilidae</taxon>
        <taxon>Mytilinae</taxon>
        <taxon>Mytilus</taxon>
    </lineage>
</organism>
<dbReference type="AlphaFoldDB" id="A0A8B6G6S8"/>
<evidence type="ECO:0000313" key="2">
    <source>
        <dbReference type="Proteomes" id="UP000596742"/>
    </source>
</evidence>
<accession>A0A8B6G6S8</accession>
<dbReference type="EMBL" id="UYJE01007950">
    <property type="protein sequence ID" value="VDI59566.1"/>
    <property type="molecule type" value="Genomic_DNA"/>
</dbReference>
<protein>
    <submittedName>
        <fullName evidence="1">Uncharacterized protein</fullName>
    </submittedName>
</protein>
<evidence type="ECO:0000313" key="1">
    <source>
        <dbReference type="EMBL" id="VDI59566.1"/>
    </source>
</evidence>
<dbReference type="Proteomes" id="UP000596742">
    <property type="component" value="Unassembled WGS sequence"/>
</dbReference>
<proteinExistence type="predicted"/>
<comment type="caution">
    <text evidence="1">The sequence shown here is derived from an EMBL/GenBank/DDBJ whole genome shotgun (WGS) entry which is preliminary data.</text>
</comment>
<reference evidence="1" key="1">
    <citation type="submission" date="2018-11" db="EMBL/GenBank/DDBJ databases">
        <authorList>
            <person name="Alioto T."/>
            <person name="Alioto T."/>
        </authorList>
    </citation>
    <scope>NUCLEOTIDE SEQUENCE</scope>
</reference>
<name>A0A8B6G6S8_MYTGA</name>